<evidence type="ECO:0000313" key="3">
    <source>
        <dbReference type="Proteomes" id="UP001352263"/>
    </source>
</evidence>
<protein>
    <submittedName>
        <fullName evidence="2">Uncharacterized protein</fullName>
    </submittedName>
</protein>
<reference evidence="2 3" key="1">
    <citation type="submission" date="2023-10" db="EMBL/GenBank/DDBJ databases">
        <title>Noviherbaspirillum sp. CPCC 100848 genome assembly.</title>
        <authorList>
            <person name="Li X.Y."/>
            <person name="Fang X.M."/>
        </authorList>
    </citation>
    <scope>NUCLEOTIDE SEQUENCE [LARGE SCALE GENOMIC DNA]</scope>
    <source>
        <strain evidence="2 3">CPCC 100848</strain>
    </source>
</reference>
<feature type="region of interest" description="Disordered" evidence="1">
    <location>
        <begin position="92"/>
        <end position="123"/>
    </location>
</feature>
<gene>
    <name evidence="2" type="ORF">RY831_24970</name>
</gene>
<proteinExistence type="predicted"/>
<dbReference type="EMBL" id="JAWIIV010000030">
    <property type="protein sequence ID" value="MEC4722420.1"/>
    <property type="molecule type" value="Genomic_DNA"/>
</dbReference>
<comment type="caution">
    <text evidence="2">The sequence shown here is derived from an EMBL/GenBank/DDBJ whole genome shotgun (WGS) entry which is preliminary data.</text>
</comment>
<keyword evidence="3" id="KW-1185">Reference proteome</keyword>
<name>A0ABU6JFH3_9BURK</name>
<accession>A0ABU6JFH3</accession>
<feature type="compositionally biased region" description="Polar residues" evidence="1">
    <location>
        <begin position="109"/>
        <end position="123"/>
    </location>
</feature>
<evidence type="ECO:0000256" key="1">
    <source>
        <dbReference type="SAM" id="MobiDB-lite"/>
    </source>
</evidence>
<sequence length="123" mass="13733">MMQVAQLEELADRLLSLKSRLQDVSGSKEQALDEGSELVRAAKECDFMLPTPLTLSTLSDTVERKLQNVAILTERARKHESLPEEAQIAAEQEYMMSDEDYALNHAPQDVSSRGDSSEQPGRQ</sequence>
<dbReference type="Proteomes" id="UP001352263">
    <property type="component" value="Unassembled WGS sequence"/>
</dbReference>
<organism evidence="2 3">
    <name type="scientific">Noviherbaspirillum album</name>
    <dbReference type="NCBI Taxonomy" id="3080276"/>
    <lineage>
        <taxon>Bacteria</taxon>
        <taxon>Pseudomonadati</taxon>
        <taxon>Pseudomonadota</taxon>
        <taxon>Betaproteobacteria</taxon>
        <taxon>Burkholderiales</taxon>
        <taxon>Oxalobacteraceae</taxon>
        <taxon>Noviherbaspirillum</taxon>
    </lineage>
</organism>
<evidence type="ECO:0000313" key="2">
    <source>
        <dbReference type="EMBL" id="MEC4722420.1"/>
    </source>
</evidence>
<dbReference type="RefSeq" id="WP_326509095.1">
    <property type="nucleotide sequence ID" value="NZ_JAWIIV010000030.1"/>
</dbReference>